<dbReference type="STRING" id="410764.GA0061103_6638"/>
<evidence type="ECO:0000313" key="3">
    <source>
        <dbReference type="Proteomes" id="UP000199101"/>
    </source>
</evidence>
<dbReference type="InterPro" id="IPR002491">
    <property type="entry name" value="ABC_transptr_periplasmic_BD"/>
</dbReference>
<accession>A0A1C3WYB8</accession>
<dbReference type="Gene3D" id="3.40.50.1980">
    <property type="entry name" value="Nitrogenase molybdenum iron protein domain"/>
    <property type="match status" value="2"/>
</dbReference>
<name>A0A1C3WYB8_9HYPH</name>
<proteinExistence type="predicted"/>
<dbReference type="PANTHER" id="PTHR30535:SF7">
    <property type="entry name" value="IRON(III) DICITRATE-BINDING PROTEIN"/>
    <property type="match status" value="1"/>
</dbReference>
<dbReference type="SUPFAM" id="SSF53807">
    <property type="entry name" value="Helical backbone' metal receptor"/>
    <property type="match status" value="1"/>
</dbReference>
<dbReference type="Pfam" id="PF01497">
    <property type="entry name" value="Peripla_BP_2"/>
    <property type="match status" value="1"/>
</dbReference>
<evidence type="ECO:0000313" key="2">
    <source>
        <dbReference type="EMBL" id="SCB45012.1"/>
    </source>
</evidence>
<dbReference type="AlphaFoldDB" id="A0A1C3WYB8"/>
<gene>
    <name evidence="2" type="ORF">GA0061103_6638</name>
</gene>
<dbReference type="EMBL" id="FMAG01000008">
    <property type="protein sequence ID" value="SCB45012.1"/>
    <property type="molecule type" value="Genomic_DNA"/>
</dbReference>
<protein>
    <submittedName>
        <fullName evidence="2">Iron complex transport system substrate-binding protein</fullName>
    </submittedName>
</protein>
<keyword evidence="3" id="KW-1185">Reference proteome</keyword>
<evidence type="ECO:0000259" key="1">
    <source>
        <dbReference type="PROSITE" id="PS50983"/>
    </source>
</evidence>
<dbReference type="InterPro" id="IPR050902">
    <property type="entry name" value="ABC_Transporter_SBP"/>
</dbReference>
<dbReference type="Proteomes" id="UP000199101">
    <property type="component" value="Unassembled WGS sequence"/>
</dbReference>
<feature type="domain" description="Fe/B12 periplasmic-binding" evidence="1">
    <location>
        <begin position="94"/>
        <end position="385"/>
    </location>
</feature>
<organism evidence="2 3">
    <name type="scientific">Rhizobium multihospitium</name>
    <dbReference type="NCBI Taxonomy" id="410764"/>
    <lineage>
        <taxon>Bacteria</taxon>
        <taxon>Pseudomonadati</taxon>
        <taxon>Pseudomonadota</taxon>
        <taxon>Alphaproteobacteria</taxon>
        <taxon>Hyphomicrobiales</taxon>
        <taxon>Rhizobiaceae</taxon>
        <taxon>Rhizobium/Agrobacterium group</taxon>
        <taxon>Rhizobium</taxon>
    </lineage>
</organism>
<dbReference type="PROSITE" id="PS50983">
    <property type="entry name" value="FE_B12_PBP"/>
    <property type="match status" value="1"/>
</dbReference>
<reference evidence="3" key="1">
    <citation type="submission" date="2016-08" db="EMBL/GenBank/DDBJ databases">
        <authorList>
            <person name="Varghese N."/>
            <person name="Submissions Spin"/>
        </authorList>
    </citation>
    <scope>NUCLEOTIDE SEQUENCE [LARGE SCALE GENOMIC DNA]</scope>
    <source>
        <strain evidence="3">HAMBI 2975</strain>
    </source>
</reference>
<sequence length="385" mass="41677">MPDERLLAQRNNMTFFLLFVTGRQGYIARALSSDRADNSHRDIFVTILKSVLTISALCAALGFAATAASAASTSYPLTIDNCGAKVTFQKAPERAIGLGQNSAEILLLLGLENKMAGTAFWPSKVLPQLAEANSKVKLLTVEFPTFESILSENPDFVAAALPSLMGPSSKVAKREDFEKLGIPTYLSPSTCLSTAVVKDQYGSRGELWNMNLLYKEIDELSQIFNVPDRGQALIADFKAREAALRSTVSKDGKQLSYVFWFSSQSPSSDAYLGGKNSASGFIADLLGGHNAITAEAEWPTLGWESIIAANPDVIVVASLDRNRWEFDKPEAKIKFLTTDPAVSQLAAVKNKAIVVMDGQAMNPTIRTIYGAEQVAQQLKALGLLK</sequence>
<dbReference type="PANTHER" id="PTHR30535">
    <property type="entry name" value="VITAMIN B12-BINDING PROTEIN"/>
    <property type="match status" value="1"/>
</dbReference>